<feature type="domain" description="HTH lysR-type" evidence="5">
    <location>
        <begin position="10"/>
        <end position="67"/>
    </location>
</feature>
<accession>A0A6S6Z9B0</accession>
<dbReference type="InterPro" id="IPR036388">
    <property type="entry name" value="WH-like_DNA-bd_sf"/>
</dbReference>
<sequence length="301" mass="32139">MKTAFGSDVPTLRQLELLLSLSAADGIASAGAKIGMTPSATSHALRSLESTLGVMLIDRNASKLELTDAGDQILPHVRDLFAALQLIQATASASVGLKRGTLKIGSFGLSSSLRLLPPLLQQFRKLYPGIDLRVFEKPDSEIEQDLIERRLEIGVVTLPKPEFDTVSIANDELVAVIPADHELAALEAIDVKRLAQSAFILTHAGSQGLVAKMFAKAEVPLKVTHELSQMLSILDFVARGEGVSVVASLALPARYEGVLYKAITPVTSRRVGLACLNEGRLSPAASAFWKLAKSLAKKKLG</sequence>
<organism evidence="6 7">
    <name type="scientific">Achromobacter kerstersii</name>
    <dbReference type="NCBI Taxonomy" id="1353890"/>
    <lineage>
        <taxon>Bacteria</taxon>
        <taxon>Pseudomonadati</taxon>
        <taxon>Pseudomonadota</taxon>
        <taxon>Betaproteobacteria</taxon>
        <taxon>Burkholderiales</taxon>
        <taxon>Alcaligenaceae</taxon>
        <taxon>Achromobacter</taxon>
    </lineage>
</organism>
<dbReference type="GO" id="GO:0003677">
    <property type="term" value="F:DNA binding"/>
    <property type="evidence" value="ECO:0007669"/>
    <property type="project" value="UniProtKB-KW"/>
</dbReference>
<evidence type="ECO:0000259" key="5">
    <source>
        <dbReference type="PROSITE" id="PS50931"/>
    </source>
</evidence>
<evidence type="ECO:0000256" key="3">
    <source>
        <dbReference type="ARBA" id="ARBA00023125"/>
    </source>
</evidence>
<dbReference type="CDD" id="cd05466">
    <property type="entry name" value="PBP2_LTTR_substrate"/>
    <property type="match status" value="1"/>
</dbReference>
<keyword evidence="7" id="KW-1185">Reference proteome</keyword>
<dbReference type="PANTHER" id="PTHR30419">
    <property type="entry name" value="HTH-TYPE TRANSCRIPTIONAL REGULATOR YBHD"/>
    <property type="match status" value="1"/>
</dbReference>
<dbReference type="InterPro" id="IPR000847">
    <property type="entry name" value="LysR_HTH_N"/>
</dbReference>
<dbReference type="RefSeq" id="WP_175168826.1">
    <property type="nucleotide sequence ID" value="NZ_CADIJQ010000001.1"/>
</dbReference>
<gene>
    <name evidence="6" type="primary">cynR_5</name>
    <name evidence="6" type="ORF">LMG3441_00732</name>
</gene>
<reference evidence="6 7" key="1">
    <citation type="submission" date="2020-04" db="EMBL/GenBank/DDBJ databases">
        <authorList>
            <person name="De Canck E."/>
        </authorList>
    </citation>
    <scope>NUCLEOTIDE SEQUENCE [LARGE SCALE GENOMIC DNA]</scope>
    <source>
        <strain evidence="6 7">LMG 3441</strain>
    </source>
</reference>
<dbReference type="PANTHER" id="PTHR30419:SF24">
    <property type="entry name" value="HTH-TYPE TRANSCRIPTIONAL REGULATOR CZCR"/>
    <property type="match status" value="1"/>
</dbReference>
<evidence type="ECO:0000256" key="1">
    <source>
        <dbReference type="ARBA" id="ARBA00009437"/>
    </source>
</evidence>
<name>A0A6S6Z9B0_9BURK</name>
<dbReference type="AlphaFoldDB" id="A0A6S6Z9B0"/>
<dbReference type="PROSITE" id="PS50931">
    <property type="entry name" value="HTH_LYSR"/>
    <property type="match status" value="1"/>
</dbReference>
<dbReference type="InterPro" id="IPR005119">
    <property type="entry name" value="LysR_subst-bd"/>
</dbReference>
<dbReference type="InterPro" id="IPR050950">
    <property type="entry name" value="HTH-type_LysR_regulators"/>
</dbReference>
<evidence type="ECO:0000256" key="2">
    <source>
        <dbReference type="ARBA" id="ARBA00023015"/>
    </source>
</evidence>
<dbReference type="SUPFAM" id="SSF53850">
    <property type="entry name" value="Periplasmic binding protein-like II"/>
    <property type="match status" value="1"/>
</dbReference>
<dbReference type="Proteomes" id="UP000494269">
    <property type="component" value="Unassembled WGS sequence"/>
</dbReference>
<keyword evidence="3" id="KW-0238">DNA-binding</keyword>
<keyword evidence="4" id="KW-0804">Transcription</keyword>
<dbReference type="Gene3D" id="3.40.190.290">
    <property type="match status" value="1"/>
</dbReference>
<protein>
    <submittedName>
        <fullName evidence="6">HTH-type transcriptional regulator CynR</fullName>
    </submittedName>
</protein>
<dbReference type="Gene3D" id="1.10.10.10">
    <property type="entry name" value="Winged helix-like DNA-binding domain superfamily/Winged helix DNA-binding domain"/>
    <property type="match status" value="1"/>
</dbReference>
<dbReference type="Pfam" id="PF03466">
    <property type="entry name" value="LysR_substrate"/>
    <property type="match status" value="1"/>
</dbReference>
<evidence type="ECO:0000256" key="4">
    <source>
        <dbReference type="ARBA" id="ARBA00023163"/>
    </source>
</evidence>
<proteinExistence type="inferred from homology"/>
<comment type="similarity">
    <text evidence="1">Belongs to the LysR transcriptional regulatory family.</text>
</comment>
<evidence type="ECO:0000313" key="6">
    <source>
        <dbReference type="EMBL" id="CAB3664332.1"/>
    </source>
</evidence>
<evidence type="ECO:0000313" key="7">
    <source>
        <dbReference type="Proteomes" id="UP000494269"/>
    </source>
</evidence>
<dbReference type="Pfam" id="PF00126">
    <property type="entry name" value="HTH_1"/>
    <property type="match status" value="1"/>
</dbReference>
<dbReference type="GO" id="GO:0005829">
    <property type="term" value="C:cytosol"/>
    <property type="evidence" value="ECO:0007669"/>
    <property type="project" value="TreeGrafter"/>
</dbReference>
<dbReference type="SUPFAM" id="SSF46785">
    <property type="entry name" value="Winged helix' DNA-binding domain"/>
    <property type="match status" value="1"/>
</dbReference>
<dbReference type="GO" id="GO:0003700">
    <property type="term" value="F:DNA-binding transcription factor activity"/>
    <property type="evidence" value="ECO:0007669"/>
    <property type="project" value="InterPro"/>
</dbReference>
<dbReference type="EMBL" id="CADIJQ010000001">
    <property type="protein sequence ID" value="CAB3664332.1"/>
    <property type="molecule type" value="Genomic_DNA"/>
</dbReference>
<dbReference type="InterPro" id="IPR036390">
    <property type="entry name" value="WH_DNA-bd_sf"/>
</dbReference>
<keyword evidence="2" id="KW-0805">Transcription regulation</keyword>